<dbReference type="RefSeq" id="XP_033773765.1">
    <property type="nucleotide sequence ID" value="XM_033917874.1"/>
</dbReference>
<keyword evidence="9" id="KW-1185">Reference proteome</keyword>
<evidence type="ECO:0000313" key="11">
    <source>
        <dbReference type="RefSeq" id="XP_033773762.1"/>
    </source>
</evidence>
<dbReference type="CDD" id="cd23767">
    <property type="entry name" value="IQCD"/>
    <property type="match status" value="1"/>
</dbReference>
<gene>
    <name evidence="10 11 12 13 14 15 16" type="primary">SPA17</name>
</gene>
<organism evidence="9 15">
    <name type="scientific">Geotrypetes seraphini</name>
    <name type="common">Gaboon caecilian</name>
    <name type="synonym">Caecilia seraphini</name>
    <dbReference type="NCBI Taxonomy" id="260995"/>
    <lineage>
        <taxon>Eukaryota</taxon>
        <taxon>Metazoa</taxon>
        <taxon>Chordata</taxon>
        <taxon>Craniata</taxon>
        <taxon>Vertebrata</taxon>
        <taxon>Euteleostomi</taxon>
        <taxon>Amphibia</taxon>
        <taxon>Gymnophiona</taxon>
        <taxon>Geotrypetes</taxon>
    </lineage>
</organism>
<evidence type="ECO:0000256" key="3">
    <source>
        <dbReference type="ARBA" id="ARBA00023136"/>
    </source>
</evidence>
<dbReference type="SUPFAM" id="SSF47391">
    <property type="entry name" value="Dimerization-anchoring domain of cAMP-dependent PK regulatory subunit"/>
    <property type="match status" value="1"/>
</dbReference>
<dbReference type="PANTHER" id="PTHR10699:SF16">
    <property type="entry name" value="SPERM SURFACE PROTEIN SP17"/>
    <property type="match status" value="1"/>
</dbReference>
<evidence type="ECO:0000259" key="8">
    <source>
        <dbReference type="SMART" id="SM00394"/>
    </source>
</evidence>
<keyword evidence="3" id="KW-0472">Membrane</keyword>
<dbReference type="AlphaFoldDB" id="A0A6P8PDX2"/>
<dbReference type="Gene3D" id="1.20.890.10">
    <property type="entry name" value="cAMP-dependent protein kinase regulatory subunit, dimerization-anchoring domain"/>
    <property type="match status" value="1"/>
</dbReference>
<comment type="subcellular location">
    <subcellularLocation>
        <location evidence="1">Membrane</location>
        <topology evidence="1">Peripheral membrane protein</topology>
    </subcellularLocation>
</comment>
<dbReference type="RefSeq" id="XP_033773761.1">
    <property type="nucleotide sequence ID" value="XM_033917870.1"/>
</dbReference>
<dbReference type="SMART" id="SM00394">
    <property type="entry name" value="RIIa"/>
    <property type="match status" value="1"/>
</dbReference>
<accession>A0A6P8PDX2</accession>
<dbReference type="GeneID" id="117347233"/>
<evidence type="ECO:0000313" key="16">
    <source>
        <dbReference type="RefSeq" id="XP_033773767.1"/>
    </source>
</evidence>
<dbReference type="Gene3D" id="1.20.5.190">
    <property type="match status" value="1"/>
</dbReference>
<evidence type="ECO:0000313" key="9">
    <source>
        <dbReference type="Proteomes" id="UP000515159"/>
    </source>
</evidence>
<dbReference type="InterPro" id="IPR000048">
    <property type="entry name" value="IQ_motif_EF-hand-BS"/>
</dbReference>
<dbReference type="Proteomes" id="UP000515159">
    <property type="component" value="Chromosome 13"/>
</dbReference>
<sequence>MAIPFSNTHYRIPRGFGNLLEGLTREVLREQPKDIPDFAAKYFANLLKKREETGFDPTEWGAQLEDRFYNNYSFKPKEIREQQQKSSSFDTKKAQKISHDGDQENQTSENYLLKMKASTTIQAAYRGHLERKKVKQMKSDKKAYLDVSSDEKVKAIQEIDSSEFVGTTHVESDMTVAGIMEGHRGNLQFTTGPLETETEDHLERESPAKKQDGAGELEQQEDEYPEAVIDALIEHGFTVEEPEEFEISSTPRDQLSDEGEITITLEETEMNADTLEQHEGYFVEETQAYIVEESEESRQEGSSTPVYLQDEENESTAISQAEETGESSFKEEHVTSEEEPTQ</sequence>
<dbReference type="SMART" id="SM00015">
    <property type="entry name" value="IQ"/>
    <property type="match status" value="1"/>
</dbReference>
<evidence type="ECO:0000256" key="4">
    <source>
        <dbReference type="ARBA" id="ARBA00025518"/>
    </source>
</evidence>
<evidence type="ECO:0000313" key="15">
    <source>
        <dbReference type="RefSeq" id="XP_033773766.1"/>
    </source>
</evidence>
<dbReference type="KEGG" id="gsh:117347233"/>
<evidence type="ECO:0000313" key="10">
    <source>
        <dbReference type="RefSeq" id="XP_033773761.1"/>
    </source>
</evidence>
<proteinExistence type="predicted"/>
<dbReference type="CTD" id="53340"/>
<dbReference type="PROSITE" id="PS50096">
    <property type="entry name" value="IQ"/>
    <property type="match status" value="1"/>
</dbReference>
<dbReference type="InterPro" id="IPR047579">
    <property type="entry name" value="DD_CABYR_SP17"/>
</dbReference>
<evidence type="ECO:0000313" key="14">
    <source>
        <dbReference type="RefSeq" id="XP_033773765.1"/>
    </source>
</evidence>
<dbReference type="CDD" id="cd12100">
    <property type="entry name" value="DD_CABYR_SP17"/>
    <property type="match status" value="1"/>
</dbReference>
<dbReference type="RefSeq" id="XP_033773762.1">
    <property type="nucleotide sequence ID" value="XM_033917871.1"/>
</dbReference>
<dbReference type="GO" id="GO:0007338">
    <property type="term" value="P:single fertilization"/>
    <property type="evidence" value="ECO:0007669"/>
    <property type="project" value="UniProtKB-ARBA"/>
</dbReference>
<feature type="compositionally biased region" description="Basic and acidic residues" evidence="7">
    <location>
        <begin position="90"/>
        <end position="102"/>
    </location>
</feature>
<comment type="function">
    <text evidence="4">Sperm surface zona pellucida binding protein. Helps to bind spermatozoa to the zona pellucida with high affinity. Might function in binding zona pellucida and carbohydrates.</text>
</comment>
<dbReference type="Pfam" id="PF02197">
    <property type="entry name" value="RIIa"/>
    <property type="match status" value="1"/>
</dbReference>
<feature type="domain" description="RIIa" evidence="8">
    <location>
        <begin position="14"/>
        <end position="51"/>
    </location>
</feature>
<dbReference type="OrthoDB" id="252964at2759"/>
<feature type="region of interest" description="Disordered" evidence="7">
    <location>
        <begin position="79"/>
        <end position="105"/>
    </location>
</feature>
<comment type="subunit">
    <text evidence="6">Homodimer. May interact with ROPN1.</text>
</comment>
<evidence type="ECO:0000256" key="5">
    <source>
        <dbReference type="ARBA" id="ARBA00031837"/>
    </source>
</evidence>
<dbReference type="FunFam" id="1.20.890.10:FF:000006">
    <property type="entry name" value="Sperm surface protein Sp17"/>
    <property type="match status" value="1"/>
</dbReference>
<feature type="region of interest" description="Disordered" evidence="7">
    <location>
        <begin position="238"/>
        <end position="260"/>
    </location>
</feature>
<evidence type="ECO:0000256" key="7">
    <source>
        <dbReference type="SAM" id="MobiDB-lite"/>
    </source>
</evidence>
<dbReference type="RefSeq" id="XP_033773767.1">
    <property type="nucleotide sequence ID" value="XM_033917876.1"/>
</dbReference>
<dbReference type="RefSeq" id="XP_033773764.1">
    <property type="nucleotide sequence ID" value="XM_033917873.1"/>
</dbReference>
<protein>
    <recommendedName>
        <fullName evidence="2">Sperm surface protein Sp17</fullName>
    </recommendedName>
    <alternativeName>
        <fullName evidence="5">Sperm autoantigenic protein 17</fullName>
    </alternativeName>
</protein>
<dbReference type="GO" id="GO:0016020">
    <property type="term" value="C:membrane"/>
    <property type="evidence" value="ECO:0007669"/>
    <property type="project" value="UniProtKB-SubCell"/>
</dbReference>
<name>A0A6P8PDX2_GEOSA</name>
<feature type="region of interest" description="Disordered" evidence="7">
    <location>
        <begin position="292"/>
        <end position="342"/>
    </location>
</feature>
<dbReference type="RefSeq" id="XP_033773763.1">
    <property type="nucleotide sequence ID" value="XM_033917872.1"/>
</dbReference>
<evidence type="ECO:0000256" key="1">
    <source>
        <dbReference type="ARBA" id="ARBA00004170"/>
    </source>
</evidence>
<evidence type="ECO:0000256" key="6">
    <source>
        <dbReference type="ARBA" id="ARBA00044028"/>
    </source>
</evidence>
<reference evidence="10 11" key="1">
    <citation type="submission" date="2025-04" db="UniProtKB">
        <authorList>
            <consortium name="RefSeq"/>
        </authorList>
    </citation>
    <scope>IDENTIFICATION</scope>
</reference>
<dbReference type="Pfam" id="PF00612">
    <property type="entry name" value="IQ"/>
    <property type="match status" value="1"/>
</dbReference>
<dbReference type="PANTHER" id="PTHR10699">
    <property type="entry name" value="NEUROMODULIN"/>
    <property type="match status" value="1"/>
</dbReference>
<evidence type="ECO:0000313" key="12">
    <source>
        <dbReference type="RefSeq" id="XP_033773763.1"/>
    </source>
</evidence>
<dbReference type="InterPro" id="IPR003117">
    <property type="entry name" value="cAMP_dep_PK_reg_su_I/II_a/b"/>
</dbReference>
<dbReference type="GO" id="GO:0005516">
    <property type="term" value="F:calmodulin binding"/>
    <property type="evidence" value="ECO:0007669"/>
    <property type="project" value="TreeGrafter"/>
</dbReference>
<evidence type="ECO:0000256" key="2">
    <source>
        <dbReference type="ARBA" id="ARBA00014863"/>
    </source>
</evidence>
<evidence type="ECO:0000313" key="13">
    <source>
        <dbReference type="RefSeq" id="XP_033773764.1"/>
    </source>
</evidence>
<feature type="compositionally biased region" description="Basic and acidic residues" evidence="7">
    <location>
        <begin position="199"/>
        <end position="213"/>
    </location>
</feature>
<feature type="region of interest" description="Disordered" evidence="7">
    <location>
        <begin position="194"/>
        <end position="223"/>
    </location>
</feature>
<dbReference type="RefSeq" id="XP_033773766.1">
    <property type="nucleotide sequence ID" value="XM_033917875.1"/>
</dbReference>